<evidence type="ECO:0008006" key="3">
    <source>
        <dbReference type="Google" id="ProtNLM"/>
    </source>
</evidence>
<name>A0AAD2DEJ4_9CLOT</name>
<evidence type="ECO:0000313" key="1">
    <source>
        <dbReference type="EMBL" id="CAI3559330.1"/>
    </source>
</evidence>
<dbReference type="Proteomes" id="UP001189143">
    <property type="component" value="Unassembled WGS sequence"/>
</dbReference>
<sequence length="61" mass="6576">MEISIAGMSIGMHQANLQNLVSVSLLNMTMDNAVIMGNEMTNMMENEAIDPYKGGNIDATV</sequence>
<protein>
    <recommendedName>
        <fullName evidence="3">Motility protein</fullName>
    </recommendedName>
</protein>
<evidence type="ECO:0000313" key="2">
    <source>
        <dbReference type="Proteomes" id="UP001189143"/>
    </source>
</evidence>
<dbReference type="InterPro" id="IPR025906">
    <property type="entry name" value="YjfB_motility"/>
</dbReference>
<comment type="caution">
    <text evidence="1">The sequence shown here is derived from an EMBL/GenBank/DDBJ whole genome shotgun (WGS) entry which is preliminary data.</text>
</comment>
<gene>
    <name evidence="1" type="ORF">CNEO2_10065</name>
</gene>
<dbReference type="RefSeq" id="WP_317049594.1">
    <property type="nucleotide sequence ID" value="NZ_CAMRXC010000240.1"/>
</dbReference>
<dbReference type="AlphaFoldDB" id="A0AAD2DEJ4"/>
<dbReference type="Pfam" id="PF14070">
    <property type="entry name" value="YjfB_motility"/>
    <property type="match status" value="1"/>
</dbReference>
<accession>A0AAD2DEJ4</accession>
<dbReference type="EMBL" id="CAMTCP010000111">
    <property type="protein sequence ID" value="CAI3559330.1"/>
    <property type="molecule type" value="Genomic_DNA"/>
</dbReference>
<reference evidence="1" key="1">
    <citation type="submission" date="2022-10" db="EMBL/GenBank/DDBJ databases">
        <authorList>
            <person name="Aires J."/>
            <person name="Mesa V."/>
        </authorList>
    </citation>
    <scope>NUCLEOTIDE SEQUENCE</scope>
    <source>
        <strain evidence="1">Clostridium neonatale JD116</strain>
    </source>
</reference>
<proteinExistence type="predicted"/>
<organism evidence="1 2">
    <name type="scientific">Clostridium neonatale</name>
    <dbReference type="NCBI Taxonomy" id="137838"/>
    <lineage>
        <taxon>Bacteria</taxon>
        <taxon>Bacillati</taxon>
        <taxon>Bacillota</taxon>
        <taxon>Clostridia</taxon>
        <taxon>Eubacteriales</taxon>
        <taxon>Clostridiaceae</taxon>
        <taxon>Clostridium</taxon>
    </lineage>
</organism>